<reference evidence="3" key="1">
    <citation type="journal article" date="2019" name="Int. J. Syst. Evol. Microbiol.">
        <title>The Global Catalogue of Microorganisms (GCM) 10K type strain sequencing project: providing services to taxonomists for standard genome sequencing and annotation.</title>
        <authorList>
            <consortium name="The Broad Institute Genomics Platform"/>
            <consortium name="The Broad Institute Genome Sequencing Center for Infectious Disease"/>
            <person name="Wu L."/>
            <person name="Ma J."/>
        </authorList>
    </citation>
    <scope>NUCLEOTIDE SEQUENCE [LARGE SCALE GENOMIC DNA]</scope>
    <source>
        <strain evidence="3">CGMCC 4.7304</strain>
    </source>
</reference>
<keyword evidence="3" id="KW-1185">Reference proteome</keyword>
<sequence length="86" mass="9460">MDTDIRDYVLDTVRNVMNIHVADPVDENTPIGPGGLDLDSLSLLELAARLEKEYAFKIDDGEYETLGRATLGAFVSYVARLRTTAA</sequence>
<dbReference type="PROSITE" id="PS50075">
    <property type="entry name" value="CARRIER"/>
    <property type="match status" value="1"/>
</dbReference>
<gene>
    <name evidence="2" type="ORF">ACFP1Z_01965</name>
</gene>
<dbReference type="Gene3D" id="1.10.1200.10">
    <property type="entry name" value="ACP-like"/>
    <property type="match status" value="1"/>
</dbReference>
<proteinExistence type="predicted"/>
<dbReference type="InterPro" id="IPR036736">
    <property type="entry name" value="ACP-like_sf"/>
</dbReference>
<dbReference type="InterPro" id="IPR009081">
    <property type="entry name" value="PP-bd_ACP"/>
</dbReference>
<dbReference type="RefSeq" id="WP_390313933.1">
    <property type="nucleotide sequence ID" value="NZ_JBHSPB010000001.1"/>
</dbReference>
<dbReference type="SUPFAM" id="SSF47336">
    <property type="entry name" value="ACP-like"/>
    <property type="match status" value="1"/>
</dbReference>
<evidence type="ECO:0000313" key="3">
    <source>
        <dbReference type="Proteomes" id="UP001596083"/>
    </source>
</evidence>
<accession>A0ABW0YQX3</accession>
<evidence type="ECO:0000313" key="2">
    <source>
        <dbReference type="EMBL" id="MFC5718946.1"/>
    </source>
</evidence>
<dbReference type="Pfam" id="PF00550">
    <property type="entry name" value="PP-binding"/>
    <property type="match status" value="1"/>
</dbReference>
<comment type="caution">
    <text evidence="2">The sequence shown here is derived from an EMBL/GenBank/DDBJ whole genome shotgun (WGS) entry which is preliminary data.</text>
</comment>
<dbReference type="Proteomes" id="UP001596083">
    <property type="component" value="Unassembled WGS sequence"/>
</dbReference>
<protein>
    <submittedName>
        <fullName evidence="2">Phosphopantetheine-binding protein</fullName>
    </submittedName>
</protein>
<name>A0ABW0YQX3_9ACTN</name>
<evidence type="ECO:0000259" key="1">
    <source>
        <dbReference type="PROSITE" id="PS50075"/>
    </source>
</evidence>
<feature type="domain" description="Carrier" evidence="1">
    <location>
        <begin position="3"/>
        <end position="82"/>
    </location>
</feature>
<dbReference type="EMBL" id="JBHSPB010000001">
    <property type="protein sequence ID" value="MFC5718946.1"/>
    <property type="molecule type" value="Genomic_DNA"/>
</dbReference>
<organism evidence="2 3">
    <name type="scientific">Streptomyces gamaensis</name>
    <dbReference type="NCBI Taxonomy" id="1763542"/>
    <lineage>
        <taxon>Bacteria</taxon>
        <taxon>Bacillati</taxon>
        <taxon>Actinomycetota</taxon>
        <taxon>Actinomycetes</taxon>
        <taxon>Kitasatosporales</taxon>
        <taxon>Streptomycetaceae</taxon>
        <taxon>Streptomyces</taxon>
    </lineage>
</organism>